<dbReference type="InterPro" id="IPR036420">
    <property type="entry name" value="BRCT_dom_sf"/>
</dbReference>
<keyword evidence="2" id="KW-1133">Transmembrane helix</keyword>
<evidence type="ECO:0000313" key="4">
    <source>
        <dbReference type="EMBL" id="OQN95650.1"/>
    </source>
</evidence>
<dbReference type="PROSITE" id="PS50172">
    <property type="entry name" value="BRCT"/>
    <property type="match status" value="1"/>
</dbReference>
<dbReference type="Proteomes" id="UP000192596">
    <property type="component" value="Unassembled WGS sequence"/>
</dbReference>
<dbReference type="OrthoDB" id="342264at2759"/>
<evidence type="ECO:0000313" key="5">
    <source>
        <dbReference type="Proteomes" id="UP000192596"/>
    </source>
</evidence>
<dbReference type="InterPro" id="IPR022257">
    <property type="entry name" value="PHM7_ext"/>
</dbReference>
<dbReference type="InParanoid" id="A0A1V8S9P3"/>
<dbReference type="AlphaFoldDB" id="A0A1V8S9P3"/>
<evidence type="ECO:0000259" key="3">
    <source>
        <dbReference type="PROSITE" id="PS50172"/>
    </source>
</evidence>
<organism evidence="4 5">
    <name type="scientific">Cryoendolithus antarcticus</name>
    <dbReference type="NCBI Taxonomy" id="1507870"/>
    <lineage>
        <taxon>Eukaryota</taxon>
        <taxon>Fungi</taxon>
        <taxon>Dikarya</taxon>
        <taxon>Ascomycota</taxon>
        <taxon>Pezizomycotina</taxon>
        <taxon>Dothideomycetes</taxon>
        <taxon>Dothideomycetidae</taxon>
        <taxon>Cladosporiales</taxon>
        <taxon>Cladosporiaceae</taxon>
        <taxon>Cryoendolithus</taxon>
    </lineage>
</organism>
<keyword evidence="2" id="KW-0472">Membrane</keyword>
<feature type="region of interest" description="Disordered" evidence="1">
    <location>
        <begin position="86"/>
        <end position="123"/>
    </location>
</feature>
<dbReference type="Pfam" id="PF12621">
    <property type="entry name" value="PHM7_ext"/>
    <property type="match status" value="1"/>
</dbReference>
<name>A0A1V8S9P3_9PEZI</name>
<keyword evidence="5" id="KW-1185">Reference proteome</keyword>
<reference evidence="5" key="1">
    <citation type="submission" date="2017-03" db="EMBL/GenBank/DDBJ databases">
        <title>Genomes of endolithic fungi from Antarctica.</title>
        <authorList>
            <person name="Coleine C."/>
            <person name="Masonjones S."/>
            <person name="Stajich J.E."/>
        </authorList>
    </citation>
    <scope>NUCLEOTIDE SEQUENCE [LARGE SCALE GENOMIC DNA]</scope>
    <source>
        <strain evidence="5">CCFEE 5527</strain>
    </source>
</reference>
<evidence type="ECO:0000256" key="2">
    <source>
        <dbReference type="SAM" id="Phobius"/>
    </source>
</evidence>
<evidence type="ECO:0000256" key="1">
    <source>
        <dbReference type="SAM" id="MobiDB-lite"/>
    </source>
</evidence>
<feature type="non-terminal residue" evidence="4">
    <location>
        <position position="1"/>
    </location>
</feature>
<protein>
    <recommendedName>
        <fullName evidence="3">BRCT domain-containing protein</fullName>
    </recommendedName>
</protein>
<gene>
    <name evidence="4" type="ORF">B0A48_18250</name>
</gene>
<dbReference type="Gene3D" id="3.40.50.10190">
    <property type="entry name" value="BRCT domain"/>
    <property type="match status" value="1"/>
</dbReference>
<feature type="transmembrane region" description="Helical" evidence="2">
    <location>
        <begin position="6"/>
        <end position="24"/>
    </location>
</feature>
<sequence length="521" mass="57106">NALTQLLAGIYILEITLIGLFFLVRNSDNNLAATSQAIIMIVALILTAGFHYLHERLLRPLYELLPVTLEDKAADAERKMYLTEFEDGAESRESEGDTVADPVSPSLQHRRAGETSYNKPAQLDGTTTTQRLRLAHGVANTAAEARKTMLRLRERMDLHLAAVQSHGSSPTHTTISPTRAHKMQIADQLGASIASYPDELTDLSPAERDAELRAAYQDPVTREPAPVVWIPQDAAGVGEDAVRRSRKYGRLLQYSDQGAYLTVKGKVEVVQPAPDVRGDWLLDWNFKNVPELPPRVEIPPASASSAASTTPAKVLLSSSKHTEKAKIWLKGHNITVIEDVPTKKADFICVVGKGELPKTAKVLRSLVLGKAVVTDDWITDSMKADHVLPSADYVHEDLIETAEVDRSKLFANKVIYLTQPLHKQYGESDFASVRAMLVEAGATRVESGTPRKGLDRKGNVVFIGCEGKDQDVTELRNGGKDVFKKDLLSQSIIRGELLLDGGEFKIDGEAVKAAAKKGRKK</sequence>
<proteinExistence type="predicted"/>
<dbReference type="SUPFAM" id="SSF52113">
    <property type="entry name" value="BRCT domain"/>
    <property type="match status" value="1"/>
</dbReference>
<feature type="domain" description="BRCT" evidence="3">
    <location>
        <begin position="350"/>
        <end position="395"/>
    </location>
</feature>
<dbReference type="EMBL" id="NAJO01000083">
    <property type="protein sequence ID" value="OQN95650.1"/>
    <property type="molecule type" value="Genomic_DNA"/>
</dbReference>
<accession>A0A1V8S9P3</accession>
<feature type="transmembrane region" description="Helical" evidence="2">
    <location>
        <begin position="31"/>
        <end position="53"/>
    </location>
</feature>
<keyword evidence="2" id="KW-0812">Transmembrane</keyword>
<dbReference type="STRING" id="1507870.A0A1V8S9P3"/>
<dbReference type="InterPro" id="IPR001357">
    <property type="entry name" value="BRCT_dom"/>
</dbReference>
<comment type="caution">
    <text evidence="4">The sequence shown here is derived from an EMBL/GenBank/DDBJ whole genome shotgun (WGS) entry which is preliminary data.</text>
</comment>